<sequence>MDALDPVAEARRQAGLEIQALAEDFERSDESAFRRTRIVCWVAVAVVTLILLVLLTAGADWRYLLGFWVVIVGFTGAAYAVSTHRQRQQTSRLRALATRWLTGGLTGGEAVPPV</sequence>
<keyword evidence="1" id="KW-0472">Membrane</keyword>
<keyword evidence="3" id="KW-1185">Reference proteome</keyword>
<dbReference type="Proteomes" id="UP000781958">
    <property type="component" value="Unassembled WGS sequence"/>
</dbReference>
<evidence type="ECO:0000313" key="2">
    <source>
        <dbReference type="EMBL" id="MBP2291412.1"/>
    </source>
</evidence>
<evidence type="ECO:0000256" key="1">
    <source>
        <dbReference type="SAM" id="Phobius"/>
    </source>
</evidence>
<protein>
    <submittedName>
        <fullName evidence="2">Flp pilus assembly protein TadB</fullName>
    </submittedName>
</protein>
<comment type="caution">
    <text evidence="2">The sequence shown here is derived from an EMBL/GenBank/DDBJ whole genome shotgun (WGS) entry which is preliminary data.</text>
</comment>
<evidence type="ECO:0000313" key="3">
    <source>
        <dbReference type="Proteomes" id="UP000781958"/>
    </source>
</evidence>
<keyword evidence="1" id="KW-0812">Transmembrane</keyword>
<keyword evidence="1" id="KW-1133">Transmembrane helix</keyword>
<name>A0ABS4SHJ5_9PROT</name>
<feature type="transmembrane region" description="Helical" evidence="1">
    <location>
        <begin position="63"/>
        <end position="82"/>
    </location>
</feature>
<accession>A0ABS4SHJ5</accession>
<dbReference type="EMBL" id="JAGINP010000003">
    <property type="protein sequence ID" value="MBP2291412.1"/>
    <property type="molecule type" value="Genomic_DNA"/>
</dbReference>
<reference evidence="2 3" key="1">
    <citation type="submission" date="2021-03" db="EMBL/GenBank/DDBJ databases">
        <title>Genomic Encyclopedia of Type Strains, Phase III (KMG-III): the genomes of soil and plant-associated and newly described type strains.</title>
        <authorList>
            <person name="Whitman W."/>
        </authorList>
    </citation>
    <scope>NUCLEOTIDE SEQUENCE [LARGE SCALE GENOMIC DNA]</scope>
    <source>
        <strain evidence="2 3">IMMIB AFH-6</strain>
    </source>
</reference>
<gene>
    <name evidence="2" type="ORF">J2851_001161</name>
</gene>
<feature type="transmembrane region" description="Helical" evidence="1">
    <location>
        <begin position="38"/>
        <end position="57"/>
    </location>
</feature>
<dbReference type="RefSeq" id="WP_209764864.1">
    <property type="nucleotide sequence ID" value="NZ_JAGINP010000003.1"/>
</dbReference>
<organism evidence="2 3">
    <name type="scientific">Azospirillum rugosum</name>
    <dbReference type="NCBI Taxonomy" id="416170"/>
    <lineage>
        <taxon>Bacteria</taxon>
        <taxon>Pseudomonadati</taxon>
        <taxon>Pseudomonadota</taxon>
        <taxon>Alphaproteobacteria</taxon>
        <taxon>Rhodospirillales</taxon>
        <taxon>Azospirillaceae</taxon>
        <taxon>Azospirillum</taxon>
    </lineage>
</organism>
<proteinExistence type="predicted"/>